<evidence type="ECO:0000256" key="2">
    <source>
        <dbReference type="ARBA" id="ARBA00022737"/>
    </source>
</evidence>
<reference evidence="3" key="2">
    <citation type="submission" date="2021-04" db="EMBL/GenBank/DDBJ databases">
        <authorList>
            <person name="Podell S."/>
        </authorList>
    </citation>
    <scope>NUCLEOTIDE SEQUENCE</scope>
    <source>
        <strain evidence="3">Hildebrandi</strain>
    </source>
</reference>
<dbReference type="GO" id="GO:0006913">
    <property type="term" value="P:nucleocytoplasmic transport"/>
    <property type="evidence" value="ECO:0007669"/>
    <property type="project" value="TreeGrafter"/>
</dbReference>
<dbReference type="GO" id="GO:0005634">
    <property type="term" value="C:nucleus"/>
    <property type="evidence" value="ECO:0007669"/>
    <property type="project" value="TreeGrafter"/>
</dbReference>
<keyword evidence="1" id="KW-0433">Leucine-rich repeat</keyword>
<name>A0A9K3KZJ8_9STRA</name>
<dbReference type="InterPro" id="IPR027038">
    <property type="entry name" value="RanGap"/>
</dbReference>
<proteinExistence type="predicted"/>
<dbReference type="AlphaFoldDB" id="A0A9K3KZJ8"/>
<evidence type="ECO:0000256" key="1">
    <source>
        <dbReference type="ARBA" id="ARBA00022614"/>
    </source>
</evidence>
<dbReference type="GO" id="GO:0005829">
    <property type="term" value="C:cytosol"/>
    <property type="evidence" value="ECO:0007669"/>
    <property type="project" value="TreeGrafter"/>
</dbReference>
<protein>
    <submittedName>
        <fullName evidence="3">Leucine rich repeat LRR-containing protein</fullName>
    </submittedName>
</protein>
<dbReference type="OrthoDB" id="45721at2759"/>
<organism evidence="3 4">
    <name type="scientific">Nitzschia inconspicua</name>
    <dbReference type="NCBI Taxonomy" id="303405"/>
    <lineage>
        <taxon>Eukaryota</taxon>
        <taxon>Sar</taxon>
        <taxon>Stramenopiles</taxon>
        <taxon>Ochrophyta</taxon>
        <taxon>Bacillariophyta</taxon>
        <taxon>Bacillariophyceae</taxon>
        <taxon>Bacillariophycidae</taxon>
        <taxon>Bacillariales</taxon>
        <taxon>Bacillariaceae</taxon>
        <taxon>Nitzschia</taxon>
    </lineage>
</organism>
<dbReference type="PANTHER" id="PTHR24113">
    <property type="entry name" value="RAN GTPASE-ACTIVATING PROTEIN 1"/>
    <property type="match status" value="1"/>
</dbReference>
<gene>
    <name evidence="3" type="ORF">IV203_008377</name>
</gene>
<evidence type="ECO:0000313" key="4">
    <source>
        <dbReference type="Proteomes" id="UP000693970"/>
    </source>
</evidence>
<dbReference type="InterPro" id="IPR001611">
    <property type="entry name" value="Leu-rich_rpt"/>
</dbReference>
<dbReference type="GO" id="GO:0005096">
    <property type="term" value="F:GTPase activator activity"/>
    <property type="evidence" value="ECO:0007669"/>
    <property type="project" value="InterPro"/>
</dbReference>
<dbReference type="PANTHER" id="PTHR24113:SF12">
    <property type="entry name" value="RAN GTPASE-ACTIVATING PROTEIN 1"/>
    <property type="match status" value="1"/>
</dbReference>
<dbReference type="Pfam" id="PF13516">
    <property type="entry name" value="LRR_6"/>
    <property type="match status" value="5"/>
</dbReference>
<dbReference type="EMBL" id="JAGRRH010000017">
    <property type="protein sequence ID" value="KAG7352329.1"/>
    <property type="molecule type" value="Genomic_DNA"/>
</dbReference>
<dbReference type="GO" id="GO:0031267">
    <property type="term" value="F:small GTPase binding"/>
    <property type="evidence" value="ECO:0007669"/>
    <property type="project" value="TreeGrafter"/>
</dbReference>
<dbReference type="GO" id="GO:0048471">
    <property type="term" value="C:perinuclear region of cytoplasm"/>
    <property type="evidence" value="ECO:0007669"/>
    <property type="project" value="TreeGrafter"/>
</dbReference>
<keyword evidence="2" id="KW-0677">Repeat</keyword>
<sequence length="334" mass="36197">MNQIPTSEYVHSSCLPGLELMLQHGLLSLDRPYTAASEQSMWNEQGKLGLIPDTLTTSTFAVAESKVDEAAPMPSLVSSWNAQAKQAVQFDQDGYVTFLDLGGRRLHRGYPCSIPDTIGTFSRLATLNVAGTDLPLPHILEILRQPNLPQTLECLYLGGNGLGDEGIAAIATEFLSRSQKLIKLDLRYNDIQAKGMTVLCHELSPTALKHLYLEGNRVGNQGAAALANLLEEQSSCDDDMGLRQVFLGANRIESEGANCLAQSLYKNKKLSKLYLEGNNIGLEGANAFSTVLEELKGNTSLKNLYVDNNNIGKEGSKRLANALNSDTAIGESII</sequence>
<reference evidence="3" key="1">
    <citation type="journal article" date="2021" name="Sci. Rep.">
        <title>Diploid genomic architecture of Nitzschia inconspicua, an elite biomass production diatom.</title>
        <authorList>
            <person name="Oliver A."/>
            <person name="Podell S."/>
            <person name="Pinowska A."/>
            <person name="Traller J.C."/>
            <person name="Smith S.R."/>
            <person name="McClure R."/>
            <person name="Beliaev A."/>
            <person name="Bohutskyi P."/>
            <person name="Hill E.A."/>
            <person name="Rabines A."/>
            <person name="Zheng H."/>
            <person name="Allen L.Z."/>
            <person name="Kuo A."/>
            <person name="Grigoriev I.V."/>
            <person name="Allen A.E."/>
            <person name="Hazlebeck D."/>
            <person name="Allen E.E."/>
        </authorList>
    </citation>
    <scope>NUCLEOTIDE SEQUENCE</scope>
    <source>
        <strain evidence="3">Hildebrandi</strain>
    </source>
</reference>
<comment type="caution">
    <text evidence="3">The sequence shown here is derived from an EMBL/GenBank/DDBJ whole genome shotgun (WGS) entry which is preliminary data.</text>
</comment>
<accession>A0A9K3KZJ8</accession>
<dbReference type="Proteomes" id="UP000693970">
    <property type="component" value="Unassembled WGS sequence"/>
</dbReference>
<dbReference type="SMART" id="SM00368">
    <property type="entry name" value="LRR_RI"/>
    <property type="match status" value="5"/>
</dbReference>
<evidence type="ECO:0000313" key="3">
    <source>
        <dbReference type="EMBL" id="KAG7352329.1"/>
    </source>
</evidence>
<keyword evidence="4" id="KW-1185">Reference proteome</keyword>